<reference evidence="1 2" key="1">
    <citation type="journal article" date="2015" name="Nature">
        <title>rRNA introns, odd ribosomes, and small enigmatic genomes across a large radiation of phyla.</title>
        <authorList>
            <person name="Brown C.T."/>
            <person name="Hug L.A."/>
            <person name="Thomas B.C."/>
            <person name="Sharon I."/>
            <person name="Castelle C.J."/>
            <person name="Singh A."/>
            <person name="Wilkins M.J."/>
            <person name="Williams K.H."/>
            <person name="Banfield J.F."/>
        </authorList>
    </citation>
    <scope>NUCLEOTIDE SEQUENCE [LARGE SCALE GENOMIC DNA]</scope>
</reference>
<dbReference type="EMBL" id="LCAV01000010">
    <property type="protein sequence ID" value="KKR99139.1"/>
    <property type="molecule type" value="Genomic_DNA"/>
</dbReference>
<gene>
    <name evidence="1" type="ORF">UU49_C0010G0003</name>
</gene>
<accession>A0A0G0VE76</accession>
<organism evidence="1 2">
    <name type="scientific">Candidatus Magasanikbacteria bacterium GW2011_GWC2_41_17</name>
    <dbReference type="NCBI Taxonomy" id="1619048"/>
    <lineage>
        <taxon>Bacteria</taxon>
        <taxon>Candidatus Magasanikiibacteriota</taxon>
    </lineage>
</organism>
<evidence type="ECO:0000313" key="2">
    <source>
        <dbReference type="Proteomes" id="UP000034108"/>
    </source>
</evidence>
<dbReference type="Proteomes" id="UP000034108">
    <property type="component" value="Unassembled WGS sequence"/>
</dbReference>
<dbReference type="STRING" id="1619048.UU49_C0010G0003"/>
<proteinExistence type="predicted"/>
<dbReference type="InterPro" id="IPR043755">
    <property type="entry name" value="DUF5701"/>
</dbReference>
<dbReference type="Pfam" id="PF18959">
    <property type="entry name" value="DUF5701"/>
    <property type="match status" value="1"/>
</dbReference>
<protein>
    <submittedName>
        <fullName evidence="1">Uncharacterized protein</fullName>
    </submittedName>
</protein>
<dbReference type="AlphaFoldDB" id="A0A0G0VE76"/>
<comment type="caution">
    <text evidence="1">The sequence shown here is derived from an EMBL/GenBank/DDBJ whole genome shotgun (WGS) entry which is preliminary data.</text>
</comment>
<sequence>MQAQREDNTILSGSRVAADEQFTAQVEQLLSLGYPTMANMTEGVFLDKIEPLRRIFELGSIIVIPEEVVTFAFQLEAVGGRVVSHHRAWTHGDSIEMPDVPFISAEVDDGRGYHDKSPLACMKHFQTNDRFGLSVIEGIALVTHRPKTLRNHHCVDLPGSYCGRDLHAPQLRHWGELILDNRFNWSPLPTSGSASCRARLAP</sequence>
<name>A0A0G0VE76_9BACT</name>
<evidence type="ECO:0000313" key="1">
    <source>
        <dbReference type="EMBL" id="KKR99139.1"/>
    </source>
</evidence>